<dbReference type="GO" id="GO:0003677">
    <property type="term" value="F:DNA binding"/>
    <property type="evidence" value="ECO:0007669"/>
    <property type="project" value="InterPro"/>
</dbReference>
<name>A0A2U2AJT7_9GAMM</name>
<reference evidence="2 3" key="1">
    <citation type="journal article" date="2018" name="Genome Announc.">
        <title>Ignatzschineria cameli sp. nov., isolated from necrotic foot tissue of dromedaries (Camelus dromedarius) and associated maggots (Wohlfahrtia species) in Dubai.</title>
        <authorList>
            <person name="Tsang C.C."/>
            <person name="Tang J.Y."/>
            <person name="Fong J.Y."/>
            <person name="Kinne J."/>
            <person name="Lee H.H."/>
            <person name="Joseph M."/>
            <person name="Jose S."/>
            <person name="Schuster R.K."/>
            <person name="Tang Y."/>
            <person name="Sivakumar S."/>
            <person name="Chen J.H."/>
            <person name="Teng J.L."/>
            <person name="Lau S.K."/>
            <person name="Wernery U."/>
            <person name="Woo P.C."/>
        </authorList>
    </citation>
    <scope>NUCLEOTIDE SEQUENCE [LARGE SCALE GENOMIC DNA]</scope>
    <source>
        <strain evidence="2 3">KCTC 22643</strain>
    </source>
</reference>
<keyword evidence="3" id="KW-1185">Reference proteome</keyword>
<dbReference type="PANTHER" id="PTHR33516:SF2">
    <property type="entry name" value="LEXA REPRESSOR-RELATED"/>
    <property type="match status" value="1"/>
</dbReference>
<evidence type="ECO:0000313" key="2">
    <source>
        <dbReference type="EMBL" id="PWD83086.1"/>
    </source>
</evidence>
<dbReference type="Pfam" id="PF00717">
    <property type="entry name" value="Peptidase_S24"/>
    <property type="match status" value="1"/>
</dbReference>
<protein>
    <recommendedName>
        <fullName evidence="1">HTH cro/C1-type domain-containing protein</fullName>
    </recommendedName>
</protein>
<dbReference type="InterPro" id="IPR010982">
    <property type="entry name" value="Lambda_DNA-bd_dom_sf"/>
</dbReference>
<dbReference type="InterPro" id="IPR050077">
    <property type="entry name" value="LexA_repressor"/>
</dbReference>
<dbReference type="SMART" id="SM00530">
    <property type="entry name" value="HTH_XRE"/>
    <property type="match status" value="1"/>
</dbReference>
<dbReference type="Pfam" id="PF01381">
    <property type="entry name" value="HTH_3"/>
    <property type="match status" value="1"/>
</dbReference>
<dbReference type="SUPFAM" id="SSF47413">
    <property type="entry name" value="lambda repressor-like DNA-binding domains"/>
    <property type="match status" value="1"/>
</dbReference>
<evidence type="ECO:0000259" key="1">
    <source>
        <dbReference type="PROSITE" id="PS50943"/>
    </source>
</evidence>
<accession>A0A2U2AJT7</accession>
<dbReference type="RefSeq" id="WP_109236300.1">
    <property type="nucleotide sequence ID" value="NZ_BMXZ01000002.1"/>
</dbReference>
<proteinExistence type="predicted"/>
<dbReference type="CDD" id="cd00093">
    <property type="entry name" value="HTH_XRE"/>
    <property type="match status" value="1"/>
</dbReference>
<gene>
    <name evidence="2" type="ORF">DC082_06595</name>
</gene>
<dbReference type="Gene3D" id="1.10.260.40">
    <property type="entry name" value="lambda repressor-like DNA-binding domains"/>
    <property type="match status" value="1"/>
</dbReference>
<dbReference type="PANTHER" id="PTHR33516">
    <property type="entry name" value="LEXA REPRESSOR"/>
    <property type="match status" value="1"/>
</dbReference>
<dbReference type="PROSITE" id="PS50943">
    <property type="entry name" value="HTH_CROC1"/>
    <property type="match status" value="1"/>
</dbReference>
<dbReference type="AlphaFoldDB" id="A0A2U2AJT7"/>
<sequence>MELKDRLKQARNAKGYSQAKLGELVGVTQTAIQYIENGRNQGSTKIFEIARALDVSAEWLLYGKEGVVITTAEVFPSSNTIPISEPDGNVFVPVISWVAAGSFNNVETVPVDELIKWVPCPVPHSKNTFALKVVGSSMENPNGKPSFEDGDIIYVDPEKEPENKSLVIVTLDGSSQATFKQLIIELDGKYIQPLNPNWHEKVIKINGNATINGVVIGKWTDI</sequence>
<dbReference type="InterPro" id="IPR001387">
    <property type="entry name" value="Cro/C1-type_HTH"/>
</dbReference>
<dbReference type="InterPro" id="IPR015927">
    <property type="entry name" value="Peptidase_S24_S26A/B/C"/>
</dbReference>
<organism evidence="2 3">
    <name type="scientific">Ignatzschineria indica</name>
    <dbReference type="NCBI Taxonomy" id="472583"/>
    <lineage>
        <taxon>Bacteria</taxon>
        <taxon>Pseudomonadati</taxon>
        <taxon>Pseudomonadota</taxon>
        <taxon>Gammaproteobacteria</taxon>
        <taxon>Cardiobacteriales</taxon>
        <taxon>Ignatzschineriaceae</taxon>
        <taxon>Ignatzschineria</taxon>
    </lineage>
</organism>
<dbReference type="Proteomes" id="UP000244948">
    <property type="component" value="Unassembled WGS sequence"/>
</dbReference>
<dbReference type="EMBL" id="QEWR01000003">
    <property type="protein sequence ID" value="PWD83086.1"/>
    <property type="molecule type" value="Genomic_DNA"/>
</dbReference>
<dbReference type="SUPFAM" id="SSF51306">
    <property type="entry name" value="LexA/Signal peptidase"/>
    <property type="match status" value="1"/>
</dbReference>
<feature type="domain" description="HTH cro/C1-type" evidence="1">
    <location>
        <begin position="7"/>
        <end position="60"/>
    </location>
</feature>
<dbReference type="Gene3D" id="2.10.109.10">
    <property type="entry name" value="Umud Fragment, subunit A"/>
    <property type="match status" value="1"/>
</dbReference>
<dbReference type="InterPro" id="IPR039418">
    <property type="entry name" value="LexA-like"/>
</dbReference>
<dbReference type="CDD" id="cd06529">
    <property type="entry name" value="S24_LexA-like"/>
    <property type="match status" value="1"/>
</dbReference>
<dbReference type="InterPro" id="IPR036286">
    <property type="entry name" value="LexA/Signal_pep-like_sf"/>
</dbReference>
<comment type="caution">
    <text evidence="2">The sequence shown here is derived from an EMBL/GenBank/DDBJ whole genome shotgun (WGS) entry which is preliminary data.</text>
</comment>
<evidence type="ECO:0000313" key="3">
    <source>
        <dbReference type="Proteomes" id="UP000244948"/>
    </source>
</evidence>